<evidence type="ECO:0000313" key="1">
    <source>
        <dbReference type="EMBL" id="OWJ67784.1"/>
    </source>
</evidence>
<proteinExistence type="predicted"/>
<name>A0A211ZRH1_9PROT</name>
<dbReference type="EMBL" id="NHON01000010">
    <property type="protein sequence ID" value="OWJ67784.1"/>
    <property type="molecule type" value="Genomic_DNA"/>
</dbReference>
<reference evidence="2" key="1">
    <citation type="submission" date="2017-05" db="EMBL/GenBank/DDBJ databases">
        <authorList>
            <person name="Macchi M."/>
            <person name="Festa S."/>
            <person name="Coppotelli B.M."/>
            <person name="Morelli I.S."/>
        </authorList>
    </citation>
    <scope>NUCLEOTIDE SEQUENCE [LARGE SCALE GENOMIC DNA]</scope>
    <source>
        <strain evidence="2">I</strain>
    </source>
</reference>
<dbReference type="AlphaFoldDB" id="A0A211ZRH1"/>
<comment type="caution">
    <text evidence="1">The sequence shown here is derived from an EMBL/GenBank/DDBJ whole genome shotgun (WGS) entry which is preliminary data.</text>
</comment>
<organism evidence="1 2">
    <name type="scientific">Inquilinus limosus</name>
    <dbReference type="NCBI Taxonomy" id="171674"/>
    <lineage>
        <taxon>Bacteria</taxon>
        <taxon>Pseudomonadati</taxon>
        <taxon>Pseudomonadota</taxon>
        <taxon>Alphaproteobacteria</taxon>
        <taxon>Rhodospirillales</taxon>
        <taxon>Rhodospirillaceae</taxon>
        <taxon>Inquilinus</taxon>
    </lineage>
</organism>
<gene>
    <name evidence="1" type="ORF">BWR60_07325</name>
</gene>
<accession>A0A211ZRH1</accession>
<protein>
    <submittedName>
        <fullName evidence="1">Uncharacterized protein</fullName>
    </submittedName>
</protein>
<dbReference type="Proteomes" id="UP000196655">
    <property type="component" value="Unassembled WGS sequence"/>
</dbReference>
<evidence type="ECO:0000313" key="2">
    <source>
        <dbReference type="Proteomes" id="UP000196655"/>
    </source>
</evidence>
<keyword evidence="2" id="KW-1185">Reference proteome</keyword>
<dbReference type="STRING" id="1122125.GCA_000423185_00498"/>
<sequence>MLIAAAAAMPARAGDVPLVTGAHWTKASDAEKKAFLVGAANVISVEYELRKDDRRTRPGMINALITKLQPMSLADISKAVDDYYAAHPDQVSRAVIEVIVTDVAKVEPGRK</sequence>